<feature type="domain" description="Fibronectin type-III" evidence="1">
    <location>
        <begin position="402"/>
        <end position="489"/>
    </location>
</feature>
<reference evidence="2" key="1">
    <citation type="submission" date="2022-03" db="EMBL/GenBank/DDBJ databases">
        <authorList>
            <person name="Martin C."/>
        </authorList>
    </citation>
    <scope>NUCLEOTIDE SEQUENCE</scope>
</reference>
<dbReference type="SUPFAM" id="SSF49265">
    <property type="entry name" value="Fibronectin type III"/>
    <property type="match status" value="3"/>
</dbReference>
<feature type="domain" description="Fibronectin type-III" evidence="1">
    <location>
        <begin position="2197"/>
        <end position="2312"/>
    </location>
</feature>
<dbReference type="PANTHER" id="PTHR16897">
    <property type="entry name" value="OS10G0105400 PROTEIN"/>
    <property type="match status" value="1"/>
</dbReference>
<feature type="non-terminal residue" evidence="2">
    <location>
        <position position="2930"/>
    </location>
</feature>
<comment type="caution">
    <text evidence="2">The sequence shown here is derived from an EMBL/GenBank/DDBJ whole genome shotgun (WGS) entry which is preliminary data.</text>
</comment>
<proteinExistence type="predicted"/>
<feature type="domain" description="Fibronectin type-III" evidence="1">
    <location>
        <begin position="1378"/>
        <end position="1466"/>
    </location>
</feature>
<keyword evidence="3" id="KW-1185">Reference proteome</keyword>
<gene>
    <name evidence="2" type="ORF">OFUS_LOCUS26425</name>
</gene>
<dbReference type="Gene3D" id="2.60.40.10">
    <property type="entry name" value="Immunoglobulins"/>
    <property type="match status" value="1"/>
</dbReference>
<dbReference type="OrthoDB" id="6061841at2759"/>
<dbReference type="InterPro" id="IPR036116">
    <property type="entry name" value="FN3_sf"/>
</dbReference>
<dbReference type="PANTHER" id="PTHR16897:SF2">
    <property type="entry name" value="OS03G0226600 PROTEIN"/>
    <property type="match status" value="1"/>
</dbReference>
<evidence type="ECO:0000313" key="2">
    <source>
        <dbReference type="EMBL" id="CAH1802778.1"/>
    </source>
</evidence>
<dbReference type="InterPro" id="IPR013783">
    <property type="entry name" value="Ig-like_fold"/>
</dbReference>
<evidence type="ECO:0000259" key="1">
    <source>
        <dbReference type="SMART" id="SM00060"/>
    </source>
</evidence>
<dbReference type="EMBL" id="CAIIXF020000080">
    <property type="protein sequence ID" value="CAH1802778.1"/>
    <property type="molecule type" value="Genomic_DNA"/>
</dbReference>
<dbReference type="SMART" id="SM00060">
    <property type="entry name" value="FN3"/>
    <property type="match status" value="6"/>
</dbReference>
<name>A0A8S4Q9C1_OWEFU</name>
<sequence>NGVVISWSGWKDDVSGIEEFDIDVYLTRKNNNELIESHPAKKILTVKPGDPFPSYTPDIPGTYSIVLTVVDNTGHGGSSGNVETARRLFVFDPNSTIDVVQHKPLRPESAAENSSYIWQLNLQDLSGRGQHVVFNWTDRFINRYHHVNNILGAVSDYQERVVQPKYDDMEGGRTRLAIPNANAIVRFDYTYLKDHSGGKTLTVMPDGRWTPTDNVLDQSQILDIPREDGDTVRFWVKAVDVMGTEVIDHLYLHFDSTPPIIDDIWLVNNEREQLAVHSVRDLFEMRFRFIAFDIHSGLYTVHWKLFDNYTDNELILGNANTHVIKMENNTLETESYCTPVGQCYGIQYDINPDRTDFPKPGGTHDHDYFLQLTVTNIAQLVTTRIVKITIDTSPPHPGVVHDGRAGTPEVDFQQDYTIHAHWSQFYDRESGVMLYRYAFGNSCIEKDEFTSTNSSRVRETIFTEVSDTMTKAGTYYCTVVAFNGAMEPSDPICSDGVTIDVTPPTVHSIIVDHIHTTPGIVTYRNSLWQINKHGFKQPLGNDSDCRGHEAADISVFAEIKDLDDNLECTNAFINRFYLTQERQLTVNWTGFDTESEIFDFELGMSSTSSLLAPDIMPFRSTNQRPTLNLYHPPLSEGQLMYVIVKATNRAKAATSKAFGPLVIDITGPIFDSDVTIDEEGNYLVIYWDSSKVYDAEDDEQLHYEVAIGKNEYHTDILNFGPVMSGVTCNATNDNCSVVLLSQLDIHPAHPQTFIAYIKVTNAAGLSTIVSSDPYVHYNTLPYVGIVKDILPEDEIENEIMLDYDIDYQLSSTSIRAKWSGFTHPHLSVMYKMGIGTHKGHDDVMAFVDVNDTQYEAAKLNLETYMTYYTTVIAQSLTGSVNASSDGVTIVASNQSITMDIFDGLGCTGTKNRTEDNFPCKDDIMFQASLTDISAHWTIPKTHLPYITHGFYRIERYAEDTMIWIPECPFIEVRPIGSNITMTNLEMTPGLSYKTVVKLCTPASCFLPLSTNGVTIQVESPIPGAMNITGYDGEATFTVMFDEYVSNLQTKHVTIEFYEWTFSLDSSANGIAKPWKEVHGIYENCHVSFTVENNLSNATVATKCWHVCVRGWNFAGLSSTKCATITPCDDINTNKKHGMVIVDVKGPIIWNKNQRLEENDADYTSSRNTISAVWPSLRHGKYSWVVIESSTGSIDGRAIPNNLCDIHDAISCGETEDECINANNLTLHHGTSYFVCIFANDTVIYHERFEEHHPEIKACSDGVKVDWTPPDPGSVYIHSQTHPLDRETYQTSSSQIAVSWSPFIDIDDVGSSSNDEHPGINYYQFAVGGHKDGVDVVDFTTIGIGKRHTITGLNLTNGQEYFVTIKATNFVGLSTQVCSSPVIVDTTPPQLTQMTHVRVRWLGVFEDKESGIIHYTWSVGSEPGFSDISGPYQTKYTSTTSNIANLELLDGHVYYVTVKAYNRAGLHTTASSHAFTVDASPPVVGHIYDGTIENTDNYHRDVDYQTDSSRLCSHWVGFADPHTEVIEHLWKSGTCPGCDDVIQEHNVGLKSEACMDSLKLSQGKIYFSTITACNQAGLCSAQSGDGVMVDISPPVTGVVEDGTMPEDIQFQASRDILSAHWVGFHDAHSGLSKYEMRAGTQVGSDDIIPPKTMHLTESIFVPLDTPLPVNSTIYITIRAYNFAGLYAESTSNGFTVDTTPPSVVQPASVDFNHGSIEDNTQVWRSSLTTRWLFEDNESGIERQYVSVYAHIDGDLGVPTIEIGTGSHYTFSNLTLNDGTEYFASIVACNKAQLCSDSSSETLLFDASRPCIGTFASWTNHAAEVGRYKDGFMTWNGADISLHWLGFGDHHSGISHYLVTLGETFAGHELTPDQPIVIDHSKTGPVNHEEGVIQTATITLSRPIDDSNKLYVKMWAVNGVGLPSLVVHNSFDVVENSPGRGVLVLTRRCETHSCEGHCVCAPHNQQCDLDINKTCTQAKHGDNFVILVNDTQAIGSFEKSDNLLEDMDFTHSDCLLAAVWTISERNGKPPIRYEYTAGLEGDGFGSGVVNLVNDRIWFEAGFYNHAVITPTLTRLLQGQRYIFYVRAWYDDVTFTVFQSDGILIDISPPTVSRIRHVEESDGSYVEFDKDFTGSVDKLSVRWPGVFADEESGISHFLLGIGTAVLVDDAYKFTKQTDTNVQLSGMSLTPGQKYYTTIVAVSNTGLEATKVSDGFTVDIEPPIPGIVFDGRFLYDADYTNETTILHAQWHGFYDRHSGIDYYICCVGTASDTSTCDVIPFYGVGLQTSASIAIPGALQPGKYYTKVQAVDAVGHRSAVISSDGIIVDITPPDILHAATTNANLLRNPSFEEDESNFDIHYHPLWSNSTSTPPLHWETTTGTKVAIVNSKDGEASDSNQACLLLGSIQQSVATQVGNVYAVQFSVSHPPRPPIEHALQTGKITIPGTEVTFQIYPRHEMTKNNIGHPNLKSMPLSHIAWHIYLYTFVATDPESTLRIETLERNAGLLIDAVKIEPLSHTSTKEGAIVVDYQQTGEWSSIQARWQVLDLESHIDDISWAIGLIQGGTQLQGYVSVGRKSYGINTKLHLVHGMLVHVTLIVRNNAGLMSVVYAEPIVIDRTPPVIGIVSHSKDNDTGYQSGQVLIAKWDVEDDETTISHCTVAFGNSPELTDITDFKKILFSGNPMLFNSTNHANLKHGTKVYANVRCFNTLGLWSQTSSTGITVISEPPDVSHALIESLPNKMSHFACSDRIQNDIHAIRFKWDGFKKSTNHIDYYQVNLGMTNGDVNGTIYEIVNNGRQQMTVEELTLQQNSHYTVNIKAVDMVGGVSDGVQLMLTTDTRPPNITGNRISHKWLEETTVRFLWEGVFISDSDLYYELTIGTNPGGSDIMKWVETKQTSFTLYAVDNSLEHHLTVTAINEAGFYTSTILSFNYDN</sequence>
<feature type="domain" description="Fibronectin type-III" evidence="1">
    <location>
        <begin position="2735"/>
        <end position="2824"/>
    </location>
</feature>
<feature type="domain" description="Fibronectin type-III" evidence="1">
    <location>
        <begin position="2837"/>
        <end position="2919"/>
    </location>
</feature>
<evidence type="ECO:0000313" key="3">
    <source>
        <dbReference type="Proteomes" id="UP000749559"/>
    </source>
</evidence>
<feature type="domain" description="Fibronectin type-III" evidence="1">
    <location>
        <begin position="1279"/>
        <end position="1373"/>
    </location>
</feature>
<protein>
    <recommendedName>
        <fullName evidence="1">Fibronectin type-III domain-containing protein</fullName>
    </recommendedName>
</protein>
<organism evidence="2 3">
    <name type="scientific">Owenia fusiformis</name>
    <name type="common">Polychaete worm</name>
    <dbReference type="NCBI Taxonomy" id="6347"/>
    <lineage>
        <taxon>Eukaryota</taxon>
        <taxon>Metazoa</taxon>
        <taxon>Spiralia</taxon>
        <taxon>Lophotrochozoa</taxon>
        <taxon>Annelida</taxon>
        <taxon>Polychaeta</taxon>
        <taxon>Sedentaria</taxon>
        <taxon>Canalipalpata</taxon>
        <taxon>Sabellida</taxon>
        <taxon>Oweniida</taxon>
        <taxon>Oweniidae</taxon>
        <taxon>Owenia</taxon>
    </lineage>
</organism>
<dbReference type="InterPro" id="IPR003961">
    <property type="entry name" value="FN3_dom"/>
</dbReference>
<dbReference type="Proteomes" id="UP000749559">
    <property type="component" value="Unassembled WGS sequence"/>
</dbReference>
<accession>A0A8S4Q9C1</accession>